<dbReference type="EMBL" id="FTNT01000006">
    <property type="protein sequence ID" value="SIS04973.1"/>
    <property type="molecule type" value="Genomic_DNA"/>
</dbReference>
<proteinExistence type="predicted"/>
<dbReference type="AlphaFoldDB" id="A0A1N7FX75"/>
<name>A0A1N7FX75_9NOCA</name>
<evidence type="ECO:0000313" key="1">
    <source>
        <dbReference type="EMBL" id="SIS04973.1"/>
    </source>
</evidence>
<organism evidence="1 2">
    <name type="scientific">Williamsia sterculiae</name>
    <dbReference type="NCBI Taxonomy" id="1344003"/>
    <lineage>
        <taxon>Bacteria</taxon>
        <taxon>Bacillati</taxon>
        <taxon>Actinomycetota</taxon>
        <taxon>Actinomycetes</taxon>
        <taxon>Mycobacteriales</taxon>
        <taxon>Nocardiaceae</taxon>
        <taxon>Williamsia</taxon>
    </lineage>
</organism>
<keyword evidence="2" id="KW-1185">Reference proteome</keyword>
<dbReference type="Proteomes" id="UP000186218">
    <property type="component" value="Unassembled WGS sequence"/>
</dbReference>
<evidence type="ECO:0000313" key="2">
    <source>
        <dbReference type="Proteomes" id="UP000186218"/>
    </source>
</evidence>
<reference evidence="1 2" key="1">
    <citation type="submission" date="2017-01" db="EMBL/GenBank/DDBJ databases">
        <authorList>
            <person name="Mah S.A."/>
            <person name="Swanson W.J."/>
            <person name="Moy G.W."/>
            <person name="Vacquier V.D."/>
        </authorList>
    </citation>
    <scope>NUCLEOTIDE SEQUENCE [LARGE SCALE GENOMIC DNA]</scope>
    <source>
        <strain evidence="1 2">CPCC 203464</strain>
    </source>
</reference>
<protein>
    <submittedName>
        <fullName evidence="1">Uncharacterized protein</fullName>
    </submittedName>
</protein>
<sequence length="90" mass="9528">MDVDVTTVGVMDRRRGRLVQTPLGMSRSTGHRPTAIGDAVVVIGGDGSSRAGVVVAVRHSPISYLEVELVGGGGRISMPLSHLHHYRLLS</sequence>
<gene>
    <name evidence="1" type="ORF">SAMN05445060_2373</name>
</gene>
<accession>A0A1N7FX75</accession>